<keyword evidence="2" id="KW-1185">Reference proteome</keyword>
<name>A0ABW5KHD8_9SPHI</name>
<evidence type="ECO:0000313" key="2">
    <source>
        <dbReference type="Proteomes" id="UP001597545"/>
    </source>
</evidence>
<dbReference type="Proteomes" id="UP001597545">
    <property type="component" value="Unassembled WGS sequence"/>
</dbReference>
<dbReference type="RefSeq" id="WP_380904143.1">
    <property type="nucleotide sequence ID" value="NZ_JBHUEG010000001.1"/>
</dbReference>
<dbReference type="EMBL" id="JBHULR010000004">
    <property type="protein sequence ID" value="MFD2548414.1"/>
    <property type="molecule type" value="Genomic_DNA"/>
</dbReference>
<evidence type="ECO:0000313" key="1">
    <source>
        <dbReference type="EMBL" id="MFD2548414.1"/>
    </source>
</evidence>
<accession>A0ABW5KHD8</accession>
<protein>
    <submittedName>
        <fullName evidence="1">Tetratricopeptide repeat protein</fullName>
    </submittedName>
</protein>
<sequence length="112" mass="13088">MMTRIDDLLGFLAESPNDPFLKYALTMEYRKVGDVLKTREGFEDLIAKHADYVGTYYHYAKFLEEQGEKEHAISIYQSGMLVADRMRNRHAYNELLGAYRLALGLEEDDWDE</sequence>
<dbReference type="Gene3D" id="1.25.40.10">
    <property type="entry name" value="Tetratricopeptide repeat domain"/>
    <property type="match status" value="1"/>
</dbReference>
<proteinExistence type="predicted"/>
<gene>
    <name evidence="1" type="ORF">ACFSR5_12240</name>
</gene>
<reference evidence="2" key="1">
    <citation type="journal article" date="2019" name="Int. J. Syst. Evol. Microbiol.">
        <title>The Global Catalogue of Microorganisms (GCM) 10K type strain sequencing project: providing services to taxonomists for standard genome sequencing and annotation.</title>
        <authorList>
            <consortium name="The Broad Institute Genomics Platform"/>
            <consortium name="The Broad Institute Genome Sequencing Center for Infectious Disease"/>
            <person name="Wu L."/>
            <person name="Ma J."/>
        </authorList>
    </citation>
    <scope>NUCLEOTIDE SEQUENCE [LARGE SCALE GENOMIC DNA]</scope>
    <source>
        <strain evidence="2">KCTC 42662</strain>
    </source>
</reference>
<organism evidence="1 2">
    <name type="scientific">Sphingobacterium suaedae</name>
    <dbReference type="NCBI Taxonomy" id="1686402"/>
    <lineage>
        <taxon>Bacteria</taxon>
        <taxon>Pseudomonadati</taxon>
        <taxon>Bacteroidota</taxon>
        <taxon>Sphingobacteriia</taxon>
        <taxon>Sphingobacteriales</taxon>
        <taxon>Sphingobacteriaceae</taxon>
        <taxon>Sphingobacterium</taxon>
    </lineage>
</organism>
<dbReference type="InterPro" id="IPR011990">
    <property type="entry name" value="TPR-like_helical_dom_sf"/>
</dbReference>
<comment type="caution">
    <text evidence="1">The sequence shown here is derived from an EMBL/GenBank/DDBJ whole genome shotgun (WGS) entry which is preliminary data.</text>
</comment>
<dbReference type="SUPFAM" id="SSF48452">
    <property type="entry name" value="TPR-like"/>
    <property type="match status" value="1"/>
</dbReference>